<name>A0ABY4W9M8_9PROT</name>
<dbReference type="SMART" id="SM00563">
    <property type="entry name" value="PlsC"/>
    <property type="match status" value="1"/>
</dbReference>
<dbReference type="RefSeq" id="WP_251936549.1">
    <property type="nucleotide sequence ID" value="NZ_CP098747.1"/>
</dbReference>
<evidence type="ECO:0000313" key="6">
    <source>
        <dbReference type="EMBL" id="USG62612.1"/>
    </source>
</evidence>
<keyword evidence="2" id="KW-0808">Transferase</keyword>
<dbReference type="EMBL" id="CP098747">
    <property type="protein sequence ID" value="USG62612.1"/>
    <property type="molecule type" value="Genomic_DNA"/>
</dbReference>
<accession>A0ABY4W9M8</accession>
<proteinExistence type="predicted"/>
<sequence>MTGRGPAPRVNGRATIMYRRLNYCWRLAGTGIAFASFGLGGLFMTLVVFKIIAVVTPDRNLRIKRVRHVIYSTFRLFVYMLRISGVINSRFYAVEKLNKCRGALIVANHPSLLDTVFLMSQMPNVQCIIKYELWENRFLGGVMRAAGYIRNDGDVQALLDQCKNSLEMGQNILIFPEGTRTVPGQRVKFQRGFANIAVYFSTPIQLVTIKCDPSTLAKGSPWYDIPSRQSLFDITFDEQLDMSDYLRHEPRSIKVRRLTDELEQYYGRKLSYE</sequence>
<keyword evidence="3 6" id="KW-0012">Acyltransferase</keyword>
<evidence type="ECO:0000259" key="5">
    <source>
        <dbReference type="SMART" id="SM00563"/>
    </source>
</evidence>
<organism evidence="6 7">
    <name type="scientific">Sneathiella marina</name>
    <dbReference type="NCBI Taxonomy" id="2950108"/>
    <lineage>
        <taxon>Bacteria</taxon>
        <taxon>Pseudomonadati</taxon>
        <taxon>Pseudomonadota</taxon>
        <taxon>Alphaproteobacteria</taxon>
        <taxon>Sneathiellales</taxon>
        <taxon>Sneathiellaceae</taxon>
        <taxon>Sneathiella</taxon>
    </lineage>
</organism>
<comment type="pathway">
    <text evidence="1">Lipid metabolism.</text>
</comment>
<evidence type="ECO:0000256" key="3">
    <source>
        <dbReference type="ARBA" id="ARBA00023315"/>
    </source>
</evidence>
<evidence type="ECO:0000313" key="7">
    <source>
        <dbReference type="Proteomes" id="UP001056291"/>
    </source>
</evidence>
<dbReference type="SUPFAM" id="SSF69593">
    <property type="entry name" value="Glycerol-3-phosphate (1)-acyltransferase"/>
    <property type="match status" value="1"/>
</dbReference>
<reference evidence="6" key="1">
    <citation type="submission" date="2022-06" db="EMBL/GenBank/DDBJ databases">
        <title>Sneathiella actinostolidae sp. nov., isolated from a sea anemonein the Western Pacific Ocean.</title>
        <authorList>
            <person name="Wei M.J."/>
        </authorList>
    </citation>
    <scope>NUCLEOTIDE SEQUENCE</scope>
    <source>
        <strain evidence="6">PHK-P5</strain>
    </source>
</reference>
<keyword evidence="4" id="KW-0812">Transmembrane</keyword>
<evidence type="ECO:0000256" key="2">
    <source>
        <dbReference type="ARBA" id="ARBA00022679"/>
    </source>
</evidence>
<feature type="domain" description="Phospholipid/glycerol acyltransferase" evidence="5">
    <location>
        <begin position="103"/>
        <end position="212"/>
    </location>
</feature>
<dbReference type="Proteomes" id="UP001056291">
    <property type="component" value="Chromosome"/>
</dbReference>
<evidence type="ECO:0000256" key="4">
    <source>
        <dbReference type="SAM" id="Phobius"/>
    </source>
</evidence>
<keyword evidence="4" id="KW-1133">Transmembrane helix</keyword>
<dbReference type="Pfam" id="PF01553">
    <property type="entry name" value="Acyltransferase"/>
    <property type="match status" value="1"/>
</dbReference>
<feature type="transmembrane region" description="Helical" evidence="4">
    <location>
        <begin position="27"/>
        <end position="55"/>
    </location>
</feature>
<dbReference type="InterPro" id="IPR002123">
    <property type="entry name" value="Plipid/glycerol_acylTrfase"/>
</dbReference>
<dbReference type="GO" id="GO:0016746">
    <property type="term" value="F:acyltransferase activity"/>
    <property type="evidence" value="ECO:0007669"/>
    <property type="project" value="UniProtKB-KW"/>
</dbReference>
<dbReference type="PANTHER" id="PTHR10434">
    <property type="entry name" value="1-ACYL-SN-GLYCEROL-3-PHOSPHATE ACYLTRANSFERASE"/>
    <property type="match status" value="1"/>
</dbReference>
<dbReference type="PANTHER" id="PTHR10434:SF66">
    <property type="entry name" value="PHOSPHOLIPID_GLYCEROL ACYLTRANSFERASE DOMAIN-CONTAINING PROTEIN"/>
    <property type="match status" value="1"/>
</dbReference>
<gene>
    <name evidence="6" type="ORF">NBZ79_06435</name>
</gene>
<dbReference type="CDD" id="cd07989">
    <property type="entry name" value="LPLAT_AGPAT-like"/>
    <property type="match status" value="1"/>
</dbReference>
<protein>
    <submittedName>
        <fullName evidence="6">1-acyl-sn-glycerol-3-phosphate acyltransferase</fullName>
    </submittedName>
</protein>
<keyword evidence="7" id="KW-1185">Reference proteome</keyword>
<evidence type="ECO:0000256" key="1">
    <source>
        <dbReference type="ARBA" id="ARBA00005189"/>
    </source>
</evidence>
<keyword evidence="4" id="KW-0472">Membrane</keyword>